<feature type="signal peptide" evidence="1">
    <location>
        <begin position="1"/>
        <end position="28"/>
    </location>
</feature>
<dbReference type="RefSeq" id="WP_118925071.1">
    <property type="nucleotide sequence ID" value="NZ_QXGH01000013.1"/>
</dbReference>
<keyword evidence="4" id="KW-1185">Reference proteome</keyword>
<dbReference type="EMBL" id="QXGH01000013">
    <property type="protein sequence ID" value="RHW27450.1"/>
    <property type="molecule type" value="Genomic_DNA"/>
</dbReference>
<gene>
    <name evidence="3" type="ORF">D0Z08_09915</name>
</gene>
<dbReference type="Proteomes" id="UP000283644">
    <property type="component" value="Unassembled WGS sequence"/>
</dbReference>
<evidence type="ECO:0000313" key="3">
    <source>
        <dbReference type="EMBL" id="RHW27450.1"/>
    </source>
</evidence>
<organism evidence="3 4">
    <name type="scientific">Nocardioides immobilis</name>
    <dbReference type="NCBI Taxonomy" id="2049295"/>
    <lineage>
        <taxon>Bacteria</taxon>
        <taxon>Bacillati</taxon>
        <taxon>Actinomycetota</taxon>
        <taxon>Actinomycetes</taxon>
        <taxon>Propionibacteriales</taxon>
        <taxon>Nocardioidaceae</taxon>
        <taxon>Nocardioides</taxon>
    </lineage>
</organism>
<evidence type="ECO:0000256" key="1">
    <source>
        <dbReference type="SAM" id="SignalP"/>
    </source>
</evidence>
<dbReference type="OrthoDB" id="3784330at2"/>
<accession>A0A417Y465</accession>
<keyword evidence="1" id="KW-0732">Signal</keyword>
<evidence type="ECO:0000259" key="2">
    <source>
        <dbReference type="Pfam" id="PF13845"/>
    </source>
</evidence>
<feature type="domain" description="Septum formation-related" evidence="2">
    <location>
        <begin position="33"/>
        <end position="135"/>
    </location>
</feature>
<comment type="caution">
    <text evidence="3">The sequence shown here is derived from an EMBL/GenBank/DDBJ whole genome shotgun (WGS) entry which is preliminary data.</text>
</comment>
<dbReference type="AlphaFoldDB" id="A0A417Y465"/>
<feature type="chain" id="PRO_5019495812" description="Septum formation-related domain-containing protein" evidence="1">
    <location>
        <begin position="29"/>
        <end position="244"/>
    </location>
</feature>
<dbReference type="Pfam" id="PF13845">
    <property type="entry name" value="Septum_form"/>
    <property type="match status" value="1"/>
</dbReference>
<dbReference type="InterPro" id="IPR026004">
    <property type="entry name" value="Septum_form"/>
</dbReference>
<evidence type="ECO:0000313" key="4">
    <source>
        <dbReference type="Proteomes" id="UP000283644"/>
    </source>
</evidence>
<protein>
    <recommendedName>
        <fullName evidence="2">Septum formation-related domain-containing protein</fullName>
    </recommendedName>
</protein>
<sequence length="244" mass="26799">MKLRLGAAVLAAALIPLTAVTTSSPASAGVDTTPPEVGSCHDLTMAEGYDESDPDPAVDCAGPHTSITVAVVELEQAPDWTDPSSYPDSVWRTCGNAFELALGDNPKLIRRSAHTWFWFMPTRVQREAGALWVRCDLTLLGGDRLLKLPQELVLGGLPLPNAVAKCRQGKRADYAYTACSQPHQFRATLSIRYPHSSYPGPRAAKRFALRKCRARATSVFFYEYVGTRAAWRNGYRHAVCLYKD</sequence>
<name>A0A417Y465_9ACTN</name>
<reference evidence="3 4" key="1">
    <citation type="submission" date="2018-09" db="EMBL/GenBank/DDBJ databases">
        <title>Genome sequencing of Nocardioides immobilis CCTCC AB 2017083 for comparison to Nocardioides silvaticus.</title>
        <authorList>
            <person name="Li C."/>
            <person name="Wang G."/>
        </authorList>
    </citation>
    <scope>NUCLEOTIDE SEQUENCE [LARGE SCALE GENOMIC DNA]</scope>
    <source>
        <strain evidence="3 4">CCTCC AB 2017083</strain>
    </source>
</reference>
<proteinExistence type="predicted"/>